<evidence type="ECO:0000313" key="3">
    <source>
        <dbReference type="EMBL" id="KGF06193.1"/>
    </source>
</evidence>
<dbReference type="Proteomes" id="UP000029579">
    <property type="component" value="Unassembled WGS sequence"/>
</dbReference>
<gene>
    <name evidence="3" type="ORF">HMPREF1630_00145</name>
</gene>
<feature type="region of interest" description="Disordered" evidence="1">
    <location>
        <begin position="24"/>
        <end position="82"/>
    </location>
</feature>
<dbReference type="RefSeq" id="WP_037325902.1">
    <property type="nucleotide sequence ID" value="NZ_JRMW01000003.1"/>
</dbReference>
<accession>A0A095X8M9</accession>
<dbReference type="OrthoDB" id="1690309at2"/>
<evidence type="ECO:0008006" key="5">
    <source>
        <dbReference type="Google" id="ProtNLM"/>
    </source>
</evidence>
<dbReference type="EMBL" id="JRMW01000003">
    <property type="protein sequence ID" value="KGF06193.1"/>
    <property type="molecule type" value="Genomic_DNA"/>
</dbReference>
<comment type="caution">
    <text evidence="3">The sequence shown here is derived from an EMBL/GenBank/DDBJ whole genome shotgun (WGS) entry which is preliminary data.</text>
</comment>
<feature type="chain" id="PRO_5039339888" description="Lipoprotein" evidence="2">
    <location>
        <begin position="21"/>
        <end position="203"/>
    </location>
</feature>
<proteinExistence type="predicted"/>
<reference evidence="3 4" key="1">
    <citation type="submission" date="2014-07" db="EMBL/GenBank/DDBJ databases">
        <authorList>
            <person name="McCorrison J."/>
            <person name="Sanka R."/>
            <person name="Torralba M."/>
            <person name="Gillis M."/>
            <person name="Haft D.H."/>
            <person name="Methe B."/>
            <person name="Sutton G."/>
            <person name="Nelson K.E."/>
        </authorList>
    </citation>
    <scope>NUCLEOTIDE SEQUENCE [LARGE SCALE GENOMIC DNA]</scope>
    <source>
        <strain evidence="3 4">S7-1-13</strain>
    </source>
</reference>
<dbReference type="PROSITE" id="PS51257">
    <property type="entry name" value="PROKAR_LIPOPROTEIN"/>
    <property type="match status" value="1"/>
</dbReference>
<feature type="compositionally biased region" description="Basic and acidic residues" evidence="1">
    <location>
        <begin position="43"/>
        <end position="82"/>
    </location>
</feature>
<keyword evidence="2" id="KW-0732">Signal</keyword>
<name>A0A095X8M9_9FIRM</name>
<organism evidence="3 4">
    <name type="scientific">Anaerococcus lactolyticus S7-1-13</name>
    <dbReference type="NCBI Taxonomy" id="1284686"/>
    <lineage>
        <taxon>Bacteria</taxon>
        <taxon>Bacillati</taxon>
        <taxon>Bacillota</taxon>
        <taxon>Tissierellia</taxon>
        <taxon>Tissierellales</taxon>
        <taxon>Peptoniphilaceae</taxon>
        <taxon>Anaerococcus</taxon>
    </lineage>
</organism>
<evidence type="ECO:0000313" key="4">
    <source>
        <dbReference type="Proteomes" id="UP000029579"/>
    </source>
</evidence>
<feature type="signal peptide" evidence="2">
    <location>
        <begin position="1"/>
        <end position="20"/>
    </location>
</feature>
<protein>
    <recommendedName>
        <fullName evidence="5">Lipoprotein</fullName>
    </recommendedName>
</protein>
<evidence type="ECO:0000256" key="2">
    <source>
        <dbReference type="SAM" id="SignalP"/>
    </source>
</evidence>
<evidence type="ECO:0000256" key="1">
    <source>
        <dbReference type="SAM" id="MobiDB-lite"/>
    </source>
</evidence>
<dbReference type="eggNOG" id="COG2247">
    <property type="taxonomic scope" value="Bacteria"/>
</dbReference>
<dbReference type="AlphaFoldDB" id="A0A095X8M9"/>
<sequence>MKNKLLKPVILSLLALSLVGCDGKQMGLTDKNAENQIAEADEDMNKENKPAEDNIDKSKLENTEDKKENSDKDKKESEDKNLHTKDGKYVTTLIAKLKGEADDYITSTAYAYKIEDDKLVISGSFDYHEDPDNYEKVEEIKNEEDHKFVINDKTEFQAVGGMAPAQKFTKEDFLKYLEECKDTGLALIIYVEDGIAKTVEISS</sequence>